<evidence type="ECO:0000313" key="3">
    <source>
        <dbReference type="EMBL" id="RFU33407.1"/>
    </source>
</evidence>
<dbReference type="OrthoDB" id="5353914at2759"/>
<dbReference type="Proteomes" id="UP000258309">
    <property type="component" value="Unassembled WGS sequence"/>
</dbReference>
<dbReference type="EMBL" id="NCSJ02000036">
    <property type="protein sequence ID" value="RFU33407.1"/>
    <property type="molecule type" value="Genomic_DNA"/>
</dbReference>
<feature type="region of interest" description="Disordered" evidence="1">
    <location>
        <begin position="53"/>
        <end position="99"/>
    </location>
</feature>
<evidence type="ECO:0000259" key="2">
    <source>
        <dbReference type="Pfam" id="PF22980"/>
    </source>
</evidence>
<dbReference type="STRING" id="5539.A0A3E2HJ29"/>
<evidence type="ECO:0000256" key="1">
    <source>
        <dbReference type="SAM" id="MobiDB-lite"/>
    </source>
</evidence>
<proteinExistence type="predicted"/>
<dbReference type="InterPro" id="IPR054505">
    <property type="entry name" value="Myb_DNA-bind_8"/>
</dbReference>
<feature type="region of interest" description="Disordered" evidence="1">
    <location>
        <begin position="181"/>
        <end position="222"/>
    </location>
</feature>
<protein>
    <recommendedName>
        <fullName evidence="2">Myb-like DNA-binding domain-containing protein</fullName>
    </recommendedName>
</protein>
<comment type="caution">
    <text evidence="3">The sequence shown here is derived from an EMBL/GenBank/DDBJ whole genome shotgun (WGS) entry which is preliminary data.</text>
</comment>
<evidence type="ECO:0000313" key="4">
    <source>
        <dbReference type="Proteomes" id="UP000258309"/>
    </source>
</evidence>
<feature type="non-terminal residue" evidence="3">
    <location>
        <position position="1"/>
    </location>
</feature>
<keyword evidence="4" id="KW-1185">Reference proteome</keyword>
<reference evidence="3 4" key="1">
    <citation type="submission" date="2018-05" db="EMBL/GenBank/DDBJ databases">
        <title>Draft genome sequence of Scytalidium lignicola DSM 105466, a ubiquitous saprotrophic fungus.</title>
        <authorList>
            <person name="Buettner E."/>
            <person name="Gebauer A.M."/>
            <person name="Hofrichter M."/>
            <person name="Liers C."/>
            <person name="Kellner H."/>
        </authorList>
    </citation>
    <scope>NUCLEOTIDE SEQUENCE [LARGE SCALE GENOMIC DNA]</scope>
    <source>
        <strain evidence="3 4">DSM 105466</strain>
    </source>
</reference>
<feature type="compositionally biased region" description="Polar residues" evidence="1">
    <location>
        <begin position="190"/>
        <end position="199"/>
    </location>
</feature>
<feature type="compositionally biased region" description="Acidic residues" evidence="1">
    <location>
        <begin position="90"/>
        <end position="99"/>
    </location>
</feature>
<name>A0A3E2HJ29_SCYLI</name>
<dbReference type="Pfam" id="PF22980">
    <property type="entry name" value="Myb_DNA-bind_8"/>
    <property type="match status" value="1"/>
</dbReference>
<dbReference type="AlphaFoldDB" id="A0A3E2HJ29"/>
<organism evidence="3 4">
    <name type="scientific">Scytalidium lignicola</name>
    <name type="common">Hyphomycete</name>
    <dbReference type="NCBI Taxonomy" id="5539"/>
    <lineage>
        <taxon>Eukaryota</taxon>
        <taxon>Fungi</taxon>
        <taxon>Dikarya</taxon>
        <taxon>Ascomycota</taxon>
        <taxon>Pezizomycotina</taxon>
        <taxon>Leotiomycetes</taxon>
        <taxon>Leotiomycetes incertae sedis</taxon>
        <taxon>Scytalidium</taxon>
    </lineage>
</organism>
<feature type="non-terminal residue" evidence="3">
    <location>
        <position position="222"/>
    </location>
</feature>
<feature type="compositionally biased region" description="Polar residues" evidence="1">
    <location>
        <begin position="57"/>
        <end position="69"/>
    </location>
</feature>
<feature type="domain" description="Myb-like DNA-binding" evidence="2">
    <location>
        <begin position="7"/>
        <end position="54"/>
    </location>
</feature>
<sequence length="222" mass="24424">MAPASNEEQFKFLISCIRYSNNGKVDFSEVAKECSIVSKGAAAKRYERLMKAHGISPSGTPTKPASSRVTKTERRNSTSGAKKRKTEAFMGDENDGDDDEEFGMVKNENSMSNAQNFQIKEEDTKQHLNFISTDDMAPLNSLHYGQNAYAPTNFSYSPAGFSTPVHSNFMIDAKSPYGFESPYPPDGITPASNTPTKTFGYQPKGAHTPENKGRQESPLIVE</sequence>
<gene>
    <name evidence="3" type="ORF">B7463_g2930</name>
</gene>
<accession>A0A3E2HJ29</accession>